<proteinExistence type="predicted"/>
<evidence type="ECO:0000256" key="5">
    <source>
        <dbReference type="ARBA" id="ARBA00022525"/>
    </source>
</evidence>
<keyword evidence="9 25" id="KW-0768">Sushi</keyword>
<keyword evidence="8" id="KW-0399">Innate immunity</keyword>
<evidence type="ECO:0000256" key="20">
    <source>
        <dbReference type="ARBA" id="ARBA00093383"/>
    </source>
</evidence>
<dbReference type="Gene3D" id="2.40.10.10">
    <property type="entry name" value="Trypsin-like serine proteases"/>
    <property type="match status" value="2"/>
</dbReference>
<comment type="caution">
    <text evidence="25">Lacks conserved residue(s) required for the propagation of feature annotation.</text>
</comment>
<keyword evidence="13" id="KW-0378">Hydrolase</keyword>
<dbReference type="InterPro" id="IPR000742">
    <property type="entry name" value="EGF"/>
</dbReference>
<keyword evidence="6" id="KW-0245">EGF-like domain</keyword>
<gene>
    <name evidence="29" type="primary">LOC101072466</name>
</gene>
<feature type="disulfide bond" evidence="22">
    <location>
        <begin position="238"/>
        <end position="256"/>
    </location>
</feature>
<dbReference type="PRINTS" id="PR00722">
    <property type="entry name" value="CHYMOTRYPSIN"/>
</dbReference>
<feature type="disulfide bond" evidence="22">
    <location>
        <begin position="553"/>
        <end position="576"/>
    </location>
</feature>
<dbReference type="SMART" id="SM00042">
    <property type="entry name" value="CUB"/>
    <property type="match status" value="2"/>
</dbReference>
<dbReference type="Pfam" id="PF14670">
    <property type="entry name" value="FXa_inhibition"/>
    <property type="match status" value="1"/>
</dbReference>
<evidence type="ECO:0000256" key="6">
    <source>
        <dbReference type="ARBA" id="ARBA00022536"/>
    </source>
</evidence>
<comment type="catalytic activity">
    <reaction evidence="1">
        <text>Selective cleavage of Lys(or Arg)-|-Ile bond in complement subcomponent C1s to form the active form of C1s (EC 3.4.21.42).</text>
        <dbReference type="EC" id="3.4.21.41"/>
    </reaction>
</comment>
<keyword evidence="24" id="KW-0479">Metal-binding</keyword>
<comment type="function">
    <text evidence="20">Serine protease component of the complement C1 complex, a multiprotein complex that initiates the classical pathway of the complement system, a cascade of proteins that leads to phagocytosis and breakdown of pathogens and signaling that strengthens the adaptive immune system. C1R catalyzes the first enzymatic step in the classical complement pathway: it is activated by the C1Q subcomplex of the C1 complex, which associates with IgG or IgM immunoglobulins complexed with antigens to form antigen-antibody complexes on the surface of pathogens. Immunoglobulin-binding promotes the autocatalytic cleavage and activation of C1R. Activated C1R then cleaves and activates C1S, the second protease of the classical complement pathway. It is unclear if C1R activates C1S within single, strained C1 complexes or between neighboring C1 complexes on surfaces.</text>
</comment>
<keyword evidence="12" id="KW-0677">Repeat</keyword>
<evidence type="ECO:0000256" key="19">
    <source>
        <dbReference type="ARBA" id="ARBA00023278"/>
    </source>
</evidence>
<dbReference type="SMART" id="SM00179">
    <property type="entry name" value="EGF_CA"/>
    <property type="match status" value="1"/>
</dbReference>
<dbReference type="Proteomes" id="UP000005226">
    <property type="component" value="Chromosome 7"/>
</dbReference>
<dbReference type="Pfam" id="PF00431">
    <property type="entry name" value="CUB"/>
    <property type="match status" value="2"/>
</dbReference>
<evidence type="ECO:0000256" key="1">
    <source>
        <dbReference type="ARBA" id="ARBA00001057"/>
    </source>
</evidence>
<dbReference type="SUPFAM" id="SSF57535">
    <property type="entry name" value="Complement control module/SCR domain"/>
    <property type="match status" value="1"/>
</dbReference>
<dbReference type="OMA" id="NIFEQHA"/>
<dbReference type="CDD" id="cd00041">
    <property type="entry name" value="CUB"/>
    <property type="match status" value="2"/>
</dbReference>
<dbReference type="CDD" id="cd00190">
    <property type="entry name" value="Tryp_SPc"/>
    <property type="match status" value="1"/>
</dbReference>
<dbReference type="AlphaFoldDB" id="A0A674NKC9"/>
<dbReference type="GO" id="GO:0005509">
    <property type="term" value="F:calcium ion binding"/>
    <property type="evidence" value="ECO:0007669"/>
    <property type="project" value="InterPro"/>
</dbReference>
<evidence type="ECO:0000256" key="7">
    <source>
        <dbReference type="ARBA" id="ARBA00022553"/>
    </source>
</evidence>
<keyword evidence="7 23" id="KW-0597">Phosphoprotein</keyword>
<evidence type="ECO:0000256" key="3">
    <source>
        <dbReference type="ARBA" id="ARBA00004613"/>
    </source>
</evidence>
<keyword evidence="17 22" id="KW-1015">Disulfide bond</keyword>
<dbReference type="FunFam" id="2.40.10.10:FF:000054">
    <property type="entry name" value="Complement C1r subcomponent"/>
    <property type="match status" value="1"/>
</dbReference>
<sequence>LGWRFSIVCLSVCRCRQQAEVMSGTLRSPDYPKPYPPNLMKQWHLWAPEGFRIQLKLTHVDINPSRDCSLDSLTVRVIFEPIINTKCELSAEPITSEGKTITIIFQTSDFNPEFHQHTGFLVNFKKIDVDECSKADPKNGSGSVCSQMCVNTVGSYYCSCYSGYTLQPDHQTCLLSCNAHIFKQEGRLSSPRYPHPSPPNLSCTYVISVEDHFTVTLNFTDFHVHSEDGEDAEDGPRCLHHWLQVTVPDSEPMMLCGGRSPGVIATDSRTIRLDYKTGDEGLSRGWSLSYSSSGNVKVFYDGEPSWTGLGLASGCEEPEPLLNGGVTLLSGSQNQQDSVIQYHCNEPFYSFPWGENVTFTCEADRKWRSVHQDLPLTCTPVCGKPTRIIADYERILGGREAPAGAVPWQVLLNIEGVRVGGVVVAERWILTAAHDLKHSRKSMSSEAVQVHLGHTNLKALLKSPILAASVHIHPEYNNSDGLDRDNDIALIRLQQPLTFNAAIMPICLPAENRKYVAGMMGVASGFGIVDIYPLRIPKNLNYAELPVVDQETCRHSFTELKKRRHNLPRLTDNMFCVGLPEGGQSSCLGDNGGPFALSDDGQFWAAGIDSWGVDCGKQGTYRVYTKVANYLDWINQTIHDNGGF</sequence>
<keyword evidence="5" id="KW-0964">Secreted</keyword>
<dbReference type="InterPro" id="IPR043504">
    <property type="entry name" value="Peptidase_S1_PA_chymotrypsin"/>
</dbReference>
<evidence type="ECO:0000256" key="24">
    <source>
        <dbReference type="PIRSR" id="PIRSR001155-4"/>
    </source>
</evidence>
<dbReference type="InterPro" id="IPR018097">
    <property type="entry name" value="EGF_Ca-bd_CS"/>
</dbReference>
<dbReference type="SMART" id="SM00181">
    <property type="entry name" value="EGF"/>
    <property type="match status" value="1"/>
</dbReference>
<keyword evidence="10" id="KW-0645">Protease</keyword>
<reference evidence="29 30" key="1">
    <citation type="journal article" date="2011" name="Genome Biol. Evol.">
        <title>Integration of the genetic map and genome assembly of fugu facilitates insights into distinct features of genome evolution in teleosts and mammals.</title>
        <authorList>
            <person name="Kai W."/>
            <person name="Kikuchi K."/>
            <person name="Tohari S."/>
            <person name="Chew A.K."/>
            <person name="Tay A."/>
            <person name="Fujiwara A."/>
            <person name="Hosoya S."/>
            <person name="Suetake H."/>
            <person name="Naruse K."/>
            <person name="Brenner S."/>
            <person name="Suzuki Y."/>
            <person name="Venkatesh B."/>
        </authorList>
    </citation>
    <scope>NUCLEOTIDE SEQUENCE [LARGE SCALE GENOMIC DNA]</scope>
</reference>
<feature type="disulfide bond" evidence="22">
    <location>
        <begin position="145"/>
        <end position="158"/>
    </location>
</feature>
<keyword evidence="15" id="KW-0391">Immunity</keyword>
<evidence type="ECO:0000259" key="26">
    <source>
        <dbReference type="PROSITE" id="PS01180"/>
    </source>
</evidence>
<dbReference type="FunFam" id="2.40.10.10:FF:000068">
    <property type="entry name" value="transmembrane protease serine 2"/>
    <property type="match status" value="1"/>
</dbReference>
<comment type="PTM">
    <text evidence="23">The iron and 2-oxoglutarate dependent 3-hydroxylation of aspartate and asparagine is (R) stereospecific within EGF domains.</text>
</comment>
<dbReference type="PROSITE" id="PS50923">
    <property type="entry name" value="SUSHI"/>
    <property type="match status" value="1"/>
</dbReference>
<evidence type="ECO:0000259" key="28">
    <source>
        <dbReference type="PROSITE" id="PS50923"/>
    </source>
</evidence>
<feature type="binding site" evidence="24">
    <location>
        <position position="129"/>
    </location>
    <ligand>
        <name>Ca(2+)</name>
        <dbReference type="ChEBI" id="CHEBI:29108"/>
        <label>2</label>
    </ligand>
</feature>
<evidence type="ECO:0000256" key="22">
    <source>
        <dbReference type="PIRSR" id="PIRSR001155-2"/>
    </source>
</evidence>
<evidence type="ECO:0000256" key="18">
    <source>
        <dbReference type="ARBA" id="ARBA00023180"/>
    </source>
</evidence>
<comment type="subcellular location">
    <subcellularLocation>
        <location evidence="2">Cell surface</location>
    </subcellularLocation>
    <subcellularLocation>
        <location evidence="3">Secreted</location>
    </subcellularLocation>
</comment>
<dbReference type="PANTHER" id="PTHR24255:SF25">
    <property type="entry name" value="COMPLEMENT C1R SUBCOMPONENT"/>
    <property type="match status" value="1"/>
</dbReference>
<name>A0A674NKC9_TAKRU</name>
<feature type="binding site" evidence="24">
    <location>
        <position position="71"/>
    </location>
    <ligand>
        <name>Ca(2+)</name>
        <dbReference type="ChEBI" id="CHEBI:29108"/>
        <label>1</label>
    </ligand>
</feature>
<keyword evidence="30" id="KW-1185">Reference proteome</keyword>
<dbReference type="InterPro" id="IPR024175">
    <property type="entry name" value="Pept_S1A_C1r/C1S/mannan-bd"/>
</dbReference>
<accession>A0A674NKC9</accession>
<dbReference type="InterPro" id="IPR035976">
    <property type="entry name" value="Sushi/SCR/CCP_sf"/>
</dbReference>
<evidence type="ECO:0000256" key="15">
    <source>
        <dbReference type="ARBA" id="ARBA00022859"/>
    </source>
</evidence>
<evidence type="ECO:0000256" key="23">
    <source>
        <dbReference type="PIRSR" id="PIRSR001155-3"/>
    </source>
</evidence>
<feature type="domain" description="Peptidase S1" evidence="27">
    <location>
        <begin position="395"/>
        <end position="639"/>
    </location>
</feature>
<feature type="binding site" evidence="24">
    <location>
        <position position="131"/>
    </location>
    <ligand>
        <name>Ca(2+)</name>
        <dbReference type="ChEBI" id="CHEBI:29108"/>
        <label>2</label>
    </ligand>
</feature>
<keyword evidence="18" id="KW-0325">Glycoprotein</keyword>
<dbReference type="GO" id="GO:0006958">
    <property type="term" value="P:complement activation, classical pathway"/>
    <property type="evidence" value="ECO:0007669"/>
    <property type="project" value="UniProtKB-KW"/>
</dbReference>
<dbReference type="Pfam" id="PF00089">
    <property type="entry name" value="Trypsin"/>
    <property type="match status" value="1"/>
</dbReference>
<evidence type="ECO:0000256" key="14">
    <source>
        <dbReference type="ARBA" id="ARBA00022825"/>
    </source>
</evidence>
<dbReference type="PROSITE" id="PS50240">
    <property type="entry name" value="TRYPSIN_DOM"/>
    <property type="match status" value="1"/>
</dbReference>
<dbReference type="EC" id="3.4.21.41" evidence="4"/>
<feature type="disulfide bond" evidence="22">
    <location>
        <begin position="587"/>
        <end position="615"/>
    </location>
</feature>
<keyword evidence="16" id="KW-0180">Complement pathway</keyword>
<keyword evidence="11" id="KW-0732">Signal</keyword>
<organism evidence="29 30">
    <name type="scientific">Takifugu rubripes</name>
    <name type="common">Japanese pufferfish</name>
    <name type="synonym">Fugu rubripes</name>
    <dbReference type="NCBI Taxonomy" id="31033"/>
    <lineage>
        <taxon>Eukaryota</taxon>
        <taxon>Metazoa</taxon>
        <taxon>Chordata</taxon>
        <taxon>Craniata</taxon>
        <taxon>Vertebrata</taxon>
        <taxon>Euteleostomi</taxon>
        <taxon>Actinopterygii</taxon>
        <taxon>Neopterygii</taxon>
        <taxon>Teleostei</taxon>
        <taxon>Neoteleostei</taxon>
        <taxon>Acanthomorphata</taxon>
        <taxon>Eupercaria</taxon>
        <taxon>Tetraodontiformes</taxon>
        <taxon>Tetradontoidea</taxon>
        <taxon>Tetraodontidae</taxon>
        <taxon>Takifugu</taxon>
    </lineage>
</organism>
<dbReference type="GeneTree" id="ENSGT00950000183084"/>
<evidence type="ECO:0000256" key="25">
    <source>
        <dbReference type="PROSITE-ProRule" id="PRU00302"/>
    </source>
</evidence>
<evidence type="ECO:0000259" key="27">
    <source>
        <dbReference type="PROSITE" id="PS50240"/>
    </source>
</evidence>
<dbReference type="FunFam" id="2.10.25.10:FF:000059">
    <property type="entry name" value="Mannan-binding lectin serine protease 1"/>
    <property type="match status" value="1"/>
</dbReference>
<dbReference type="InParanoid" id="A0A674NKC9"/>
<dbReference type="GO" id="GO:0009986">
    <property type="term" value="C:cell surface"/>
    <property type="evidence" value="ECO:0007669"/>
    <property type="project" value="UniProtKB-SubCell"/>
</dbReference>
<evidence type="ECO:0000256" key="4">
    <source>
        <dbReference type="ARBA" id="ARBA00011907"/>
    </source>
</evidence>
<evidence type="ECO:0000256" key="10">
    <source>
        <dbReference type="ARBA" id="ARBA00022670"/>
    </source>
</evidence>
<evidence type="ECO:0000256" key="8">
    <source>
        <dbReference type="ARBA" id="ARBA00022588"/>
    </source>
</evidence>
<evidence type="ECO:0000256" key="21">
    <source>
        <dbReference type="ARBA" id="ARBA00093536"/>
    </source>
</evidence>
<evidence type="ECO:0000256" key="17">
    <source>
        <dbReference type="ARBA" id="ARBA00023157"/>
    </source>
</evidence>
<feature type="disulfide bond" evidence="22">
    <location>
        <begin position="177"/>
        <end position="203"/>
    </location>
</feature>
<dbReference type="InterPro" id="IPR001254">
    <property type="entry name" value="Trypsin_dom"/>
</dbReference>
<dbReference type="InterPro" id="IPR001314">
    <property type="entry name" value="Peptidase_S1A"/>
</dbReference>
<dbReference type="InterPro" id="IPR000859">
    <property type="entry name" value="CUB_dom"/>
</dbReference>
<keyword evidence="19 23" id="KW-0379">Hydroxylation</keyword>
<evidence type="ECO:0000256" key="2">
    <source>
        <dbReference type="ARBA" id="ARBA00004241"/>
    </source>
</evidence>
<dbReference type="PIRSF" id="PIRSF001155">
    <property type="entry name" value="C1r_C1s_MASP"/>
    <property type="match status" value="1"/>
</dbReference>
<keyword evidence="14" id="KW-0720">Serine protease</keyword>
<dbReference type="GO" id="GO:0004252">
    <property type="term" value="F:serine-type endopeptidase activity"/>
    <property type="evidence" value="ECO:0007669"/>
    <property type="project" value="UniProtKB-EC"/>
</dbReference>
<dbReference type="InterPro" id="IPR009003">
    <property type="entry name" value="Peptidase_S1_PA"/>
</dbReference>
<feature type="domain" description="Sushi" evidence="28">
    <location>
        <begin position="313"/>
        <end position="380"/>
    </location>
</feature>
<feature type="domain" description="CUB" evidence="26">
    <location>
        <begin position="15"/>
        <end position="127"/>
    </location>
</feature>
<comment type="subunit">
    <text evidence="21">Core component of the complement C1 complex, a calcium-dependent complex composed of 1 molecule of the C1Q subcomplex, 2 molecules of C1R and 2 molecules of C1S. The C1Q subcomplex is composed 18 subunits: 3 chains of C1QA, C1QB, and C1QC trimerize to form 6 collagen-like triple helices connected to six globular ligand-recognition modules. Within the C1 complex, C1R is a dimer of identical chains, each of which is activated by cleavage into two chains, heavy and light, connected by disulfide bonds.</text>
</comment>
<feature type="disulfide bond" evidence="22">
    <location>
        <begin position="68"/>
        <end position="87"/>
    </location>
</feature>
<evidence type="ECO:0000256" key="9">
    <source>
        <dbReference type="ARBA" id="ARBA00022659"/>
    </source>
</evidence>
<feature type="disulfide bond" evidence="22">
    <location>
        <begin position="344"/>
        <end position="378"/>
    </location>
</feature>
<keyword evidence="24" id="KW-0106">Calcium</keyword>
<dbReference type="Gene3D" id="2.60.120.290">
    <property type="entry name" value="Spermadhesin, CUB domain"/>
    <property type="match status" value="2"/>
</dbReference>
<protein>
    <recommendedName>
        <fullName evidence="4">complement subcomponent C1r</fullName>
        <ecNumber evidence="4">3.4.21.41</ecNumber>
    </recommendedName>
</protein>
<dbReference type="GO" id="GO:0045087">
    <property type="term" value="P:innate immune response"/>
    <property type="evidence" value="ECO:0007669"/>
    <property type="project" value="UniProtKB-KW"/>
</dbReference>
<evidence type="ECO:0000256" key="16">
    <source>
        <dbReference type="ARBA" id="ARBA00022875"/>
    </source>
</evidence>
<dbReference type="Gene3D" id="2.10.70.10">
    <property type="entry name" value="Complement Module, domain 1"/>
    <property type="match status" value="1"/>
</dbReference>
<feature type="binding site" evidence="24">
    <location>
        <position position="128"/>
    </location>
    <ligand>
        <name>Ca(2+)</name>
        <dbReference type="ChEBI" id="CHEBI:29108"/>
        <label>2</label>
    </ligand>
</feature>
<evidence type="ECO:0000313" key="30">
    <source>
        <dbReference type="Proteomes" id="UP000005226"/>
    </source>
</evidence>
<dbReference type="SUPFAM" id="SSF50494">
    <property type="entry name" value="Trypsin-like serine proteases"/>
    <property type="match status" value="1"/>
</dbReference>
<dbReference type="GO" id="GO:0072562">
    <property type="term" value="C:blood microparticle"/>
    <property type="evidence" value="ECO:0007669"/>
    <property type="project" value="TreeGrafter"/>
</dbReference>
<feature type="modified residue" description="Phosphoserine; by CK2" evidence="23">
    <location>
        <position position="189"/>
    </location>
</feature>
<evidence type="ECO:0000256" key="12">
    <source>
        <dbReference type="ARBA" id="ARBA00022737"/>
    </source>
</evidence>
<dbReference type="PANTHER" id="PTHR24255">
    <property type="entry name" value="COMPLEMENT COMPONENT 1, S SUBCOMPONENT-RELATED"/>
    <property type="match status" value="1"/>
</dbReference>
<feature type="domain" description="CUB" evidence="26">
    <location>
        <begin position="177"/>
        <end position="293"/>
    </location>
</feature>
<evidence type="ECO:0000256" key="13">
    <source>
        <dbReference type="ARBA" id="ARBA00022801"/>
    </source>
</evidence>
<dbReference type="Gene3D" id="2.10.25.10">
    <property type="entry name" value="Laminin"/>
    <property type="match status" value="1"/>
</dbReference>
<dbReference type="PROSITE" id="PS01187">
    <property type="entry name" value="EGF_CA"/>
    <property type="match status" value="1"/>
</dbReference>
<dbReference type="SUPFAM" id="SSF57196">
    <property type="entry name" value="EGF/Laminin"/>
    <property type="match status" value="1"/>
</dbReference>
<dbReference type="GO" id="GO:0031638">
    <property type="term" value="P:zymogen activation"/>
    <property type="evidence" value="ECO:0007669"/>
    <property type="project" value="TreeGrafter"/>
</dbReference>
<dbReference type="Ensembl" id="ENSTRUT00000089991.1">
    <property type="protein sequence ID" value="ENSTRUP00000073677.1"/>
    <property type="gene ID" value="ENSTRUG00000032830.1"/>
</dbReference>
<dbReference type="PROSITE" id="PS01186">
    <property type="entry name" value="EGF_2"/>
    <property type="match status" value="1"/>
</dbReference>
<dbReference type="SUPFAM" id="SSF49854">
    <property type="entry name" value="Spermadhesin, CUB domain"/>
    <property type="match status" value="2"/>
</dbReference>
<dbReference type="InterPro" id="IPR001881">
    <property type="entry name" value="EGF-like_Ca-bd_dom"/>
</dbReference>
<feature type="disulfide bond" evidence="22">
    <location>
        <begin position="132"/>
        <end position="149"/>
    </location>
</feature>
<dbReference type="PROSITE" id="PS01180">
    <property type="entry name" value="CUB"/>
    <property type="match status" value="2"/>
</dbReference>
<evidence type="ECO:0000313" key="29">
    <source>
        <dbReference type="Ensembl" id="ENSTRUP00000073677.1"/>
    </source>
</evidence>
<feature type="disulfide bond" evidence="22">
    <location>
        <begin position="315"/>
        <end position="361"/>
    </location>
</feature>
<reference evidence="29" key="2">
    <citation type="submission" date="2025-08" db="UniProtKB">
        <authorList>
            <consortium name="Ensembl"/>
        </authorList>
    </citation>
    <scope>IDENTIFICATION</scope>
</reference>
<feature type="disulfide bond" evidence="22">
    <location>
        <begin position="160"/>
        <end position="173"/>
    </location>
</feature>
<evidence type="ECO:0000256" key="11">
    <source>
        <dbReference type="ARBA" id="ARBA00022729"/>
    </source>
</evidence>
<feature type="disulfide bond" description="Interchain (between heavy and light chains)" evidence="22">
    <location>
        <begin position="382"/>
        <end position="507"/>
    </location>
</feature>
<dbReference type="InterPro" id="IPR000436">
    <property type="entry name" value="Sushi_SCR_CCP_dom"/>
</dbReference>
<feature type="binding site" evidence="24">
    <location>
        <position position="109"/>
    </location>
    <ligand>
        <name>Ca(2+)</name>
        <dbReference type="ChEBI" id="CHEBI:29108"/>
        <label>1</label>
    </ligand>
</feature>
<dbReference type="InterPro" id="IPR035914">
    <property type="entry name" value="Sperma_CUB_dom_sf"/>
</dbReference>
<feature type="binding site" evidence="24">
    <location>
        <position position="151"/>
    </location>
    <ligand>
        <name>Ca(2+)</name>
        <dbReference type="ChEBI" id="CHEBI:29108"/>
        <label>2</label>
    </ligand>
</feature>
<feature type="modified residue" description="(3R)-3-hydroxyasparagine" evidence="23">
    <location>
        <position position="151"/>
    </location>
</feature>
<dbReference type="SMART" id="SM00020">
    <property type="entry name" value="Tryp_SPc"/>
    <property type="match status" value="1"/>
</dbReference>
<reference evidence="29" key="3">
    <citation type="submission" date="2025-09" db="UniProtKB">
        <authorList>
            <consortium name="Ensembl"/>
        </authorList>
    </citation>
    <scope>IDENTIFICATION</scope>
</reference>
<dbReference type="CDD" id="cd00054">
    <property type="entry name" value="EGF_CA"/>
    <property type="match status" value="1"/>
</dbReference>